<keyword evidence="2" id="KW-0238">DNA-binding</keyword>
<dbReference type="Pfam" id="PF01037">
    <property type="entry name" value="AsnC_trans_reg"/>
    <property type="match status" value="1"/>
</dbReference>
<evidence type="ECO:0000259" key="4">
    <source>
        <dbReference type="PROSITE" id="PS50956"/>
    </source>
</evidence>
<protein>
    <submittedName>
        <fullName evidence="5">Lrp/AsnC family transcriptional regulator</fullName>
    </submittedName>
</protein>
<evidence type="ECO:0000256" key="2">
    <source>
        <dbReference type="ARBA" id="ARBA00023125"/>
    </source>
</evidence>
<organism evidence="5 6">
    <name type="scientific">Paracoccus subflavus</name>
    <dbReference type="NCBI Taxonomy" id="2528244"/>
    <lineage>
        <taxon>Bacteria</taxon>
        <taxon>Pseudomonadati</taxon>
        <taxon>Pseudomonadota</taxon>
        <taxon>Alphaproteobacteria</taxon>
        <taxon>Rhodobacterales</taxon>
        <taxon>Paracoccaceae</taxon>
        <taxon>Paracoccus</taxon>
    </lineage>
</organism>
<keyword evidence="3" id="KW-0804">Transcription</keyword>
<evidence type="ECO:0000256" key="1">
    <source>
        <dbReference type="ARBA" id="ARBA00023015"/>
    </source>
</evidence>
<dbReference type="InterPro" id="IPR036388">
    <property type="entry name" value="WH-like_DNA-bd_sf"/>
</dbReference>
<dbReference type="InterPro" id="IPR019888">
    <property type="entry name" value="Tscrpt_reg_AsnC-like"/>
</dbReference>
<dbReference type="GO" id="GO:0005829">
    <property type="term" value="C:cytosol"/>
    <property type="evidence" value="ECO:0007669"/>
    <property type="project" value="TreeGrafter"/>
</dbReference>
<dbReference type="EMBL" id="SISK01000007">
    <property type="protein sequence ID" value="TBN39527.1"/>
    <property type="molecule type" value="Genomic_DNA"/>
</dbReference>
<dbReference type="Pfam" id="PF13412">
    <property type="entry name" value="HTH_24"/>
    <property type="match status" value="1"/>
</dbReference>
<evidence type="ECO:0000313" key="5">
    <source>
        <dbReference type="EMBL" id="TBN39527.1"/>
    </source>
</evidence>
<gene>
    <name evidence="5" type="ORF">EYE42_10950</name>
</gene>
<comment type="caution">
    <text evidence="5">The sequence shown here is derived from an EMBL/GenBank/DDBJ whole genome shotgun (WGS) entry which is preliminary data.</text>
</comment>
<feature type="domain" description="HTH asnC-type" evidence="4">
    <location>
        <begin position="6"/>
        <end position="67"/>
    </location>
</feature>
<dbReference type="InterPro" id="IPR011008">
    <property type="entry name" value="Dimeric_a/b-barrel"/>
</dbReference>
<evidence type="ECO:0000313" key="6">
    <source>
        <dbReference type="Proteomes" id="UP000293520"/>
    </source>
</evidence>
<accession>A0A4Q9G4I7</accession>
<dbReference type="InterPro" id="IPR036390">
    <property type="entry name" value="WH_DNA-bd_sf"/>
</dbReference>
<dbReference type="Proteomes" id="UP000293520">
    <property type="component" value="Unassembled WGS sequence"/>
</dbReference>
<dbReference type="InterPro" id="IPR000485">
    <property type="entry name" value="AsnC-type_HTH_dom"/>
</dbReference>
<name>A0A4Q9G4I7_9RHOB</name>
<keyword evidence="6" id="KW-1185">Reference proteome</keyword>
<dbReference type="RefSeq" id="WP_130991361.1">
    <property type="nucleotide sequence ID" value="NZ_SISK01000007.1"/>
</dbReference>
<reference evidence="5 6" key="1">
    <citation type="submission" date="2019-02" db="EMBL/GenBank/DDBJ databases">
        <title>Paracoccus subflavus sp. nov., isolated from marine sediment of the Pacific Ocean.</title>
        <authorList>
            <person name="Zhang G."/>
        </authorList>
    </citation>
    <scope>NUCLEOTIDE SEQUENCE [LARGE SCALE GENOMIC DNA]</scope>
    <source>
        <strain evidence="5 6">GY0581</strain>
    </source>
</reference>
<dbReference type="PROSITE" id="PS50956">
    <property type="entry name" value="HTH_ASNC_2"/>
    <property type="match status" value="1"/>
</dbReference>
<evidence type="ECO:0000256" key="3">
    <source>
        <dbReference type="ARBA" id="ARBA00023163"/>
    </source>
</evidence>
<dbReference type="GO" id="GO:0043565">
    <property type="term" value="F:sequence-specific DNA binding"/>
    <property type="evidence" value="ECO:0007669"/>
    <property type="project" value="InterPro"/>
</dbReference>
<dbReference type="SUPFAM" id="SSF46785">
    <property type="entry name" value="Winged helix' DNA-binding domain"/>
    <property type="match status" value="1"/>
</dbReference>
<dbReference type="OrthoDB" id="9803143at2"/>
<dbReference type="SUPFAM" id="SSF54909">
    <property type="entry name" value="Dimeric alpha+beta barrel"/>
    <property type="match status" value="1"/>
</dbReference>
<dbReference type="AlphaFoldDB" id="A0A4Q9G4I7"/>
<dbReference type="Gene3D" id="1.10.10.10">
    <property type="entry name" value="Winged helix-like DNA-binding domain superfamily/Winged helix DNA-binding domain"/>
    <property type="match status" value="1"/>
</dbReference>
<dbReference type="GO" id="GO:0043200">
    <property type="term" value="P:response to amino acid"/>
    <property type="evidence" value="ECO:0007669"/>
    <property type="project" value="TreeGrafter"/>
</dbReference>
<dbReference type="SMART" id="SM00344">
    <property type="entry name" value="HTH_ASNC"/>
    <property type="match status" value="1"/>
</dbReference>
<dbReference type="PRINTS" id="PR00033">
    <property type="entry name" value="HTHASNC"/>
</dbReference>
<dbReference type="Gene3D" id="3.30.70.920">
    <property type="match status" value="1"/>
</dbReference>
<proteinExistence type="predicted"/>
<dbReference type="PANTHER" id="PTHR30154">
    <property type="entry name" value="LEUCINE-RESPONSIVE REGULATORY PROTEIN"/>
    <property type="match status" value="1"/>
</dbReference>
<keyword evidence="1" id="KW-0805">Transcription regulation</keyword>
<dbReference type="PANTHER" id="PTHR30154:SF34">
    <property type="entry name" value="TRANSCRIPTIONAL REGULATOR AZLB"/>
    <property type="match status" value="1"/>
</dbReference>
<dbReference type="InterPro" id="IPR019887">
    <property type="entry name" value="Tscrpt_reg_AsnC/Lrp_C"/>
</dbReference>
<sequence length="155" mass="17545">MENPTIDEFDLRILRALSRDGRMSIHALSVESRLSPTPVARRLKRLESSGIVTGFAALIDEEKLGFGVSVFVSVRLDRQIDEALAVFEAAIETLPEVVDCWLMTGNRDYLLRVVTRSMREFEIFLVQQLTRIKVVAAIESSIPLRRVKAGRSRML</sequence>